<feature type="compositionally biased region" description="Low complexity" evidence="4">
    <location>
        <begin position="840"/>
        <end position="865"/>
    </location>
</feature>
<proteinExistence type="predicted"/>
<dbReference type="OrthoDB" id="5981966at2759"/>
<reference evidence="7" key="1">
    <citation type="submission" date="2021-01" db="UniProtKB">
        <authorList>
            <consortium name="EnsemblMetazoa"/>
        </authorList>
    </citation>
    <scope>IDENTIFICATION</scope>
</reference>
<feature type="compositionally biased region" description="Low complexity" evidence="4">
    <location>
        <begin position="802"/>
        <end position="818"/>
    </location>
</feature>
<dbReference type="GO" id="GO:0008270">
    <property type="term" value="F:zinc ion binding"/>
    <property type="evidence" value="ECO:0007669"/>
    <property type="project" value="UniProtKB-KW"/>
</dbReference>
<evidence type="ECO:0000256" key="2">
    <source>
        <dbReference type="ARBA" id="ARBA00022771"/>
    </source>
</evidence>
<dbReference type="InterPro" id="IPR003323">
    <property type="entry name" value="OTU_dom"/>
</dbReference>
<dbReference type="Gene3D" id="1.20.5.4770">
    <property type="match status" value="1"/>
</dbReference>
<protein>
    <submittedName>
        <fullName evidence="7">Uncharacterized protein</fullName>
    </submittedName>
</protein>
<organism evidence="7 8">
    <name type="scientific">Clytia hemisphaerica</name>
    <dbReference type="NCBI Taxonomy" id="252671"/>
    <lineage>
        <taxon>Eukaryota</taxon>
        <taxon>Metazoa</taxon>
        <taxon>Cnidaria</taxon>
        <taxon>Hydrozoa</taxon>
        <taxon>Hydroidolina</taxon>
        <taxon>Leptothecata</taxon>
        <taxon>Obeliida</taxon>
        <taxon>Clytiidae</taxon>
        <taxon>Clytia</taxon>
    </lineage>
</organism>
<dbReference type="InterPro" id="IPR002653">
    <property type="entry name" value="Znf_A20"/>
</dbReference>
<name>A0A7M5XCT5_9CNID</name>
<evidence type="ECO:0000313" key="8">
    <source>
        <dbReference type="Proteomes" id="UP000594262"/>
    </source>
</evidence>
<feature type="region of interest" description="Disordered" evidence="4">
    <location>
        <begin position="741"/>
        <end position="865"/>
    </location>
</feature>
<dbReference type="EnsemblMetazoa" id="CLYHEMT020111.1">
    <property type="protein sequence ID" value="CLYHEMP020111.1"/>
    <property type="gene ID" value="CLYHEMG020111"/>
</dbReference>
<feature type="domain" description="A20-type" evidence="6">
    <location>
        <begin position="1102"/>
        <end position="1137"/>
    </location>
</feature>
<evidence type="ECO:0000256" key="1">
    <source>
        <dbReference type="ARBA" id="ARBA00022723"/>
    </source>
</evidence>
<sequence>MAGNHGKRKRTFSECDEKVSQQILNFIVQAFNALKNRKPFLERDFTKSSMILPMQYNNQIVKRICEFSILIPMERKGAINWNQNIRALLPMHVEDDGNSLAHSVSVYIFGIQDKAQHLRQLIYQMMFMEKQGQGEIYNRWTADRYQTITALQRYPTSCQEENGRSWDYYLGNAQHRNRDPFTGKYFQLEAIHIFILSNVIGRPIIVYTRCESSNENELANAIRYEGVYLPILRINSSFEKSPVLVGYEGNRFIPLFSTENQDLDIYTHKSYPHSQHCAPLVRKDFTKIPVRFLLPRENENIFHLFQTFLDMVKIPTEIPQQDISAAILKFKAPNAQSIELLWSMLDAAKNYTNEDEQRPPLQHQQQPPLQHQQQPPLQYQQQPPLQHQQKPPLQHQQQPFIQHCVRQKAGKCNNPASANSQGMCEPCYVKFQAVLANKKKRSPSSSAQQQNVQPLPAMDDYNRIGLCFQCNQRPSNTSYDKMCRKCFEDKIRNTKPGDDDVFANKPNDNAYESLEDYRKQNIPANVPPNLTPNAPPNGPPKGNCNQCGKQYFLENAFGLCEDCFETIKKQQEEAEEKQRKNSEKKNQQHLSMPVENDNNPQQGAPGAYAGIAAYQQPQGISMPPMGSGYQAGAPGMAAGGDYEGSRGMNREPVAAAQGGISGKPKTENDKLRKKIFCSVAGCDQNVRSIKDNQCEHHYNFNQQKQVEKKMCWNCNKNFVDDNALGTCTVCVATQGNLIKEAQQEKQGNRKNLNVGRGPANFNEQAPPPQQPPTANVDLFSLPDLPQVKQPPPQAAPRKRADQQQPQNPNFQQGNYQAGYQGGPRPAQYNDVEMRSPNYGNPPHQQPNYGNPQQQQQPYYGNPPQQQVQGQILASLPDLPQVRQQQQQPPQQNLSPVPTLYEGFGQPPHNFGHQEGQMKWQQQQIQQGKTCKFCNKPPTHGEYCQTCHDVKQLPKCGNPDKANCPNKVANKDEFMCHNCIKEQRDGLEKALNKGRNLPVQQQIPASGQPQLPIQQQPYAIPQQQNQPQYAIPSQQNQMPCMTRGCTGFAVPTTTLCDRCSKGQYPNFPQAYGMGAPPPPPPQQQYAGGGMPSPQPQGGEEGFHPQAQKCKSFDCDFVGTFEYGGYCHGCFLEVTKHENERKTLGFQSQPPMGGNPMMMAIPPPNPVQSAPMFQQIPTKCRNPDCDMFGRADWNGLCSKCYQMNKVEPD</sequence>
<dbReference type="PROSITE" id="PS50802">
    <property type="entry name" value="OTU"/>
    <property type="match status" value="1"/>
</dbReference>
<dbReference type="GeneID" id="136805171"/>
<feature type="region of interest" description="Disordered" evidence="4">
    <location>
        <begin position="1071"/>
        <end position="1103"/>
    </location>
</feature>
<evidence type="ECO:0000259" key="5">
    <source>
        <dbReference type="PROSITE" id="PS50802"/>
    </source>
</evidence>
<keyword evidence="8" id="KW-1185">Reference proteome</keyword>
<feature type="domain" description="A20-type" evidence="6">
    <location>
        <begin position="1172"/>
        <end position="1207"/>
    </location>
</feature>
<accession>A0A7M5XCT5</accession>
<dbReference type="GO" id="GO:0003677">
    <property type="term" value="F:DNA binding"/>
    <property type="evidence" value="ECO:0007669"/>
    <property type="project" value="InterPro"/>
</dbReference>
<keyword evidence="3" id="KW-0862">Zinc</keyword>
<dbReference type="PROSITE" id="PS51036">
    <property type="entry name" value="ZF_A20"/>
    <property type="match status" value="2"/>
</dbReference>
<evidence type="ECO:0000259" key="6">
    <source>
        <dbReference type="PROSITE" id="PS51036"/>
    </source>
</evidence>
<feature type="region of interest" description="Disordered" evidence="4">
    <location>
        <begin position="574"/>
        <end position="603"/>
    </location>
</feature>
<keyword evidence="2" id="KW-0863">Zinc-finger</keyword>
<dbReference type="SMART" id="SM00259">
    <property type="entry name" value="ZnF_A20"/>
    <property type="match status" value="4"/>
</dbReference>
<dbReference type="AlphaFoldDB" id="A0A7M5XCT5"/>
<feature type="compositionally biased region" description="Low complexity" evidence="4">
    <location>
        <begin position="359"/>
        <end position="398"/>
    </location>
</feature>
<dbReference type="Pfam" id="PF01754">
    <property type="entry name" value="zf-A20"/>
    <property type="match status" value="1"/>
</dbReference>
<feature type="compositionally biased region" description="Basic and acidic residues" evidence="4">
    <location>
        <begin position="574"/>
        <end position="586"/>
    </location>
</feature>
<evidence type="ECO:0000256" key="3">
    <source>
        <dbReference type="ARBA" id="ARBA00022833"/>
    </source>
</evidence>
<feature type="domain" description="OTU" evidence="5">
    <location>
        <begin position="88"/>
        <end position="283"/>
    </location>
</feature>
<evidence type="ECO:0000313" key="7">
    <source>
        <dbReference type="EnsemblMetazoa" id="CLYHEMP020111.1"/>
    </source>
</evidence>
<evidence type="ECO:0000256" key="4">
    <source>
        <dbReference type="SAM" id="MobiDB-lite"/>
    </source>
</evidence>
<dbReference type="RefSeq" id="XP_066917838.1">
    <property type="nucleotide sequence ID" value="XM_067061737.1"/>
</dbReference>
<dbReference type="Proteomes" id="UP000594262">
    <property type="component" value="Unplaced"/>
</dbReference>
<feature type="region of interest" description="Disordered" evidence="4">
    <location>
        <begin position="354"/>
        <end position="398"/>
    </location>
</feature>
<keyword evidence="1" id="KW-0479">Metal-binding</keyword>